<evidence type="ECO:0000256" key="1">
    <source>
        <dbReference type="SAM" id="Phobius"/>
    </source>
</evidence>
<proteinExistence type="predicted"/>
<dbReference type="VEuPathDB" id="FungiDB:PLEOSDRAFT_1079325"/>
<dbReference type="AlphaFoldDB" id="A0A067N4W7"/>
<dbReference type="HOGENOM" id="CLU_2905152_0_0_1"/>
<dbReference type="Proteomes" id="UP000027073">
    <property type="component" value="Unassembled WGS sequence"/>
</dbReference>
<protein>
    <submittedName>
        <fullName evidence="2">Uncharacterized protein</fullName>
    </submittedName>
</protein>
<accession>A0A067N4W7</accession>
<gene>
    <name evidence="2" type="ORF">PLEOSDRAFT_1079325</name>
</gene>
<reference evidence="3" key="1">
    <citation type="journal article" date="2014" name="Proc. Natl. Acad. Sci. U.S.A.">
        <title>Extensive sampling of basidiomycete genomes demonstrates inadequacy of the white-rot/brown-rot paradigm for wood decay fungi.</title>
        <authorList>
            <person name="Riley R."/>
            <person name="Salamov A.A."/>
            <person name="Brown D.W."/>
            <person name="Nagy L.G."/>
            <person name="Floudas D."/>
            <person name="Held B.W."/>
            <person name="Levasseur A."/>
            <person name="Lombard V."/>
            <person name="Morin E."/>
            <person name="Otillar R."/>
            <person name="Lindquist E.A."/>
            <person name="Sun H."/>
            <person name="LaButti K.M."/>
            <person name="Schmutz J."/>
            <person name="Jabbour D."/>
            <person name="Luo H."/>
            <person name="Baker S.E."/>
            <person name="Pisabarro A.G."/>
            <person name="Walton J.D."/>
            <person name="Blanchette R.A."/>
            <person name="Henrissat B."/>
            <person name="Martin F."/>
            <person name="Cullen D."/>
            <person name="Hibbett D.S."/>
            <person name="Grigoriev I.V."/>
        </authorList>
    </citation>
    <scope>NUCLEOTIDE SEQUENCE [LARGE SCALE GENOMIC DNA]</scope>
    <source>
        <strain evidence="3">PC15</strain>
    </source>
</reference>
<dbReference type="EMBL" id="KL198013">
    <property type="protein sequence ID" value="KDQ23078.1"/>
    <property type="molecule type" value="Genomic_DNA"/>
</dbReference>
<sequence>MSLIMSLLTNAMLEVAVMFTNIYLVMPALKVPAFPSNKPNTHDTITQLLRAAQKKGCRLPLK</sequence>
<name>A0A067N4W7_PLEO1</name>
<organism evidence="2 3">
    <name type="scientific">Pleurotus ostreatus (strain PC15)</name>
    <name type="common">Oyster mushroom</name>
    <dbReference type="NCBI Taxonomy" id="1137138"/>
    <lineage>
        <taxon>Eukaryota</taxon>
        <taxon>Fungi</taxon>
        <taxon>Dikarya</taxon>
        <taxon>Basidiomycota</taxon>
        <taxon>Agaricomycotina</taxon>
        <taxon>Agaricomycetes</taxon>
        <taxon>Agaricomycetidae</taxon>
        <taxon>Agaricales</taxon>
        <taxon>Pleurotineae</taxon>
        <taxon>Pleurotaceae</taxon>
        <taxon>Pleurotus</taxon>
    </lineage>
</organism>
<dbReference type="InParanoid" id="A0A067N4W7"/>
<keyword evidence="1" id="KW-0472">Membrane</keyword>
<feature type="transmembrane region" description="Helical" evidence="1">
    <location>
        <begin position="7"/>
        <end position="26"/>
    </location>
</feature>
<evidence type="ECO:0000313" key="2">
    <source>
        <dbReference type="EMBL" id="KDQ23078.1"/>
    </source>
</evidence>
<evidence type="ECO:0000313" key="3">
    <source>
        <dbReference type="Proteomes" id="UP000027073"/>
    </source>
</evidence>
<keyword evidence="1" id="KW-0812">Transmembrane</keyword>
<keyword evidence="1" id="KW-1133">Transmembrane helix</keyword>